<comment type="catalytic activity">
    <reaction evidence="9">
        <text>beta-D-fructose 6-phosphate + diphosphate = beta-D-fructose 1,6-bisphosphate + phosphate + H(+)</text>
        <dbReference type="Rhea" id="RHEA:13613"/>
        <dbReference type="ChEBI" id="CHEBI:15378"/>
        <dbReference type="ChEBI" id="CHEBI:32966"/>
        <dbReference type="ChEBI" id="CHEBI:33019"/>
        <dbReference type="ChEBI" id="CHEBI:43474"/>
        <dbReference type="ChEBI" id="CHEBI:57634"/>
        <dbReference type="EC" id="2.7.1.90"/>
    </reaction>
</comment>
<dbReference type="STRING" id="5722.A2DRM7"/>
<dbReference type="InterPro" id="IPR000023">
    <property type="entry name" value="Phosphofructokinase_dom"/>
</dbReference>
<dbReference type="GO" id="GO:0046872">
    <property type="term" value="F:metal ion binding"/>
    <property type="evidence" value="ECO:0007669"/>
    <property type="project" value="UniProtKB-KW"/>
</dbReference>
<dbReference type="GO" id="GO:0047334">
    <property type="term" value="F:diphosphate-fructose-6-phosphate 1-phosphotransferase activity"/>
    <property type="evidence" value="ECO:0007669"/>
    <property type="project" value="UniProtKB-EC"/>
</dbReference>
<dbReference type="PRINTS" id="PR00476">
    <property type="entry name" value="PHFRCTKINASE"/>
</dbReference>
<feature type="domain" description="Phosphofructokinase" evidence="10">
    <location>
        <begin position="8"/>
        <end position="334"/>
    </location>
</feature>
<dbReference type="GO" id="GO:0003872">
    <property type="term" value="F:6-phosphofructokinase activity"/>
    <property type="evidence" value="ECO:0007669"/>
    <property type="project" value="InterPro"/>
</dbReference>
<dbReference type="Proteomes" id="UP000001542">
    <property type="component" value="Unassembled WGS sequence"/>
</dbReference>
<dbReference type="VEuPathDB" id="TrichDB:TVAGG3_0696580"/>
<dbReference type="GO" id="GO:0009749">
    <property type="term" value="P:response to glucose"/>
    <property type="evidence" value="ECO:0000318"/>
    <property type="project" value="GO_Central"/>
</dbReference>
<dbReference type="PANTHER" id="PTHR43650:SF1">
    <property type="entry name" value="PYROPHOSPHATE--FRUCTOSE 6-PHOSPHATE 1-PHOSPHOTRANSFERASE SUBUNIT BETA 2"/>
    <property type="match status" value="1"/>
</dbReference>
<evidence type="ECO:0000256" key="4">
    <source>
        <dbReference type="ARBA" id="ARBA00022679"/>
    </source>
</evidence>
<keyword evidence="12" id="KW-1185">Reference proteome</keyword>
<evidence type="ECO:0000256" key="9">
    <source>
        <dbReference type="ARBA" id="ARBA00048072"/>
    </source>
</evidence>
<dbReference type="SMR" id="A2DRM7"/>
<dbReference type="GO" id="GO:0006002">
    <property type="term" value="P:fructose 6-phosphate metabolic process"/>
    <property type="evidence" value="ECO:0007669"/>
    <property type="project" value="InterPro"/>
</dbReference>
<dbReference type="GO" id="GO:0008443">
    <property type="term" value="F:phosphofructokinase activity"/>
    <property type="evidence" value="ECO:0000318"/>
    <property type="project" value="GO_Central"/>
</dbReference>
<evidence type="ECO:0000256" key="6">
    <source>
        <dbReference type="ARBA" id="ARBA00022777"/>
    </source>
</evidence>
<dbReference type="OMA" id="VIHEEIR"/>
<proteinExistence type="predicted"/>
<evidence type="ECO:0000313" key="11">
    <source>
        <dbReference type="EMBL" id="EAY16990.1"/>
    </source>
</evidence>
<dbReference type="AlphaFoldDB" id="A2DRM7"/>
<dbReference type="RefSeq" id="XP_001329213.1">
    <property type="nucleotide sequence ID" value="XM_001329178.1"/>
</dbReference>
<keyword evidence="3" id="KW-0963">Cytoplasm</keyword>
<evidence type="ECO:0000256" key="2">
    <source>
        <dbReference type="ARBA" id="ARBA00003138"/>
    </source>
</evidence>
<dbReference type="VEuPathDB" id="TrichDB:TVAG_281070"/>
<dbReference type="InParanoid" id="A2DRM7"/>
<dbReference type="InterPro" id="IPR022953">
    <property type="entry name" value="ATP_PFK"/>
</dbReference>
<dbReference type="Gene3D" id="3.40.50.460">
    <property type="entry name" value="Phosphofructokinase domain"/>
    <property type="match status" value="1"/>
</dbReference>
<keyword evidence="7" id="KW-0460">Magnesium</keyword>
<dbReference type="SUPFAM" id="SSF53784">
    <property type="entry name" value="Phosphofructokinase"/>
    <property type="match status" value="1"/>
</dbReference>
<dbReference type="PANTHER" id="PTHR43650">
    <property type="entry name" value="PYROPHOSPHATE--FRUCTOSE 6-PHOSPHATE 1-PHOSPHOTRANSFERASE"/>
    <property type="match status" value="1"/>
</dbReference>
<accession>A2DRM7</accession>
<gene>
    <name evidence="11" type="ORF">TVAG_281070</name>
</gene>
<reference evidence="11" key="2">
    <citation type="journal article" date="2007" name="Science">
        <title>Draft genome sequence of the sexually transmitted pathogen Trichomonas vaginalis.</title>
        <authorList>
            <person name="Carlton J.M."/>
            <person name="Hirt R.P."/>
            <person name="Silva J.C."/>
            <person name="Delcher A.L."/>
            <person name="Schatz M."/>
            <person name="Zhao Q."/>
            <person name="Wortman J.R."/>
            <person name="Bidwell S.L."/>
            <person name="Alsmark U.C.M."/>
            <person name="Besteiro S."/>
            <person name="Sicheritz-Ponten T."/>
            <person name="Noel C.J."/>
            <person name="Dacks J.B."/>
            <person name="Foster P.G."/>
            <person name="Simillion C."/>
            <person name="Van de Peer Y."/>
            <person name="Miranda-Saavedra D."/>
            <person name="Barton G.J."/>
            <person name="Westrop G.D."/>
            <person name="Mueller S."/>
            <person name="Dessi D."/>
            <person name="Fiori P.L."/>
            <person name="Ren Q."/>
            <person name="Paulsen I."/>
            <person name="Zhang H."/>
            <person name="Bastida-Corcuera F.D."/>
            <person name="Simoes-Barbosa A."/>
            <person name="Brown M.T."/>
            <person name="Hayes R.D."/>
            <person name="Mukherjee M."/>
            <person name="Okumura C.Y."/>
            <person name="Schneider R."/>
            <person name="Smith A.J."/>
            <person name="Vanacova S."/>
            <person name="Villalvazo M."/>
            <person name="Haas B.J."/>
            <person name="Pertea M."/>
            <person name="Feldblyum T.V."/>
            <person name="Utterback T.R."/>
            <person name="Shu C.L."/>
            <person name="Osoegawa K."/>
            <person name="de Jong P.J."/>
            <person name="Hrdy I."/>
            <person name="Horvathova L."/>
            <person name="Zubacova Z."/>
            <person name="Dolezal P."/>
            <person name="Malik S.B."/>
            <person name="Logsdon J.M. Jr."/>
            <person name="Henze K."/>
            <person name="Gupta A."/>
            <person name="Wang C.C."/>
            <person name="Dunne R.L."/>
            <person name="Upcroft J.A."/>
            <person name="Upcroft P."/>
            <person name="White O."/>
            <person name="Salzberg S.L."/>
            <person name="Tang P."/>
            <person name="Chiu C.-H."/>
            <person name="Lee Y.-S."/>
            <person name="Embley T.M."/>
            <person name="Coombs G.H."/>
            <person name="Mottram J.C."/>
            <person name="Tachezy J."/>
            <person name="Fraser-Liggett C.M."/>
            <person name="Johnson P.J."/>
        </authorList>
    </citation>
    <scope>NUCLEOTIDE SEQUENCE [LARGE SCALE GENOMIC DNA]</scope>
    <source>
        <strain evidence="11">G3</strain>
    </source>
</reference>
<evidence type="ECO:0000256" key="7">
    <source>
        <dbReference type="ARBA" id="ARBA00022842"/>
    </source>
</evidence>
<comment type="function">
    <text evidence="2">Catalyzes the phosphorylation of D-fructose 6-phosphate, the first committing step of glycolysis. Uses inorganic phosphate (PPi) as phosphoryl donor instead of ATP like common ATP-dependent phosphofructokinases (ATP-PFKs), which renders the reaction reversible, and can thus function both in glycolysis and gluconeogenesis. Consistently, PPi-PFK can replace the enzymes of both the forward (ATP-PFK) and reverse (fructose-bisphosphatase (FBPase)) reactions.</text>
</comment>
<dbReference type="UniPathway" id="UPA00109">
    <property type="reaction ID" value="UER00182"/>
</dbReference>
<keyword evidence="6" id="KW-0418">Kinase</keyword>
<protein>
    <submittedName>
        <fullName evidence="11">Phosphofructokinase family protein</fullName>
    </submittedName>
</protein>
<dbReference type="KEGG" id="tva:4775003"/>
<evidence type="ECO:0000256" key="1">
    <source>
        <dbReference type="ARBA" id="ARBA00001946"/>
    </source>
</evidence>
<keyword evidence="8" id="KW-0324">Glycolysis</keyword>
<reference evidence="11" key="1">
    <citation type="submission" date="2006-10" db="EMBL/GenBank/DDBJ databases">
        <authorList>
            <person name="Amadeo P."/>
            <person name="Zhao Q."/>
            <person name="Wortman J."/>
            <person name="Fraser-Liggett C."/>
            <person name="Carlton J."/>
        </authorList>
    </citation>
    <scope>NUCLEOTIDE SEQUENCE</scope>
    <source>
        <strain evidence="11">G3</strain>
    </source>
</reference>
<evidence type="ECO:0000313" key="12">
    <source>
        <dbReference type="Proteomes" id="UP000001542"/>
    </source>
</evidence>
<dbReference type="InterPro" id="IPR035966">
    <property type="entry name" value="PKF_sf"/>
</dbReference>
<keyword evidence="4" id="KW-0808">Transferase</keyword>
<evidence type="ECO:0000256" key="3">
    <source>
        <dbReference type="ARBA" id="ARBA00022490"/>
    </source>
</evidence>
<evidence type="ECO:0000259" key="10">
    <source>
        <dbReference type="Pfam" id="PF00365"/>
    </source>
</evidence>
<keyword evidence="5" id="KW-0479">Metal-binding</keyword>
<dbReference type="FunFam" id="3.40.50.460:FF:000017">
    <property type="entry name" value="Pyrophosphate--fructose 6-phosphate 1-phosphotransferase"/>
    <property type="match status" value="1"/>
</dbReference>
<dbReference type="OrthoDB" id="537915at2759"/>
<dbReference type="Pfam" id="PF00365">
    <property type="entry name" value="PFK"/>
    <property type="match status" value="1"/>
</dbReference>
<name>A2DRM7_TRIV3</name>
<dbReference type="eggNOG" id="KOG2440">
    <property type="taxonomic scope" value="Eukaryota"/>
</dbReference>
<dbReference type="EMBL" id="DS113236">
    <property type="protein sequence ID" value="EAY16990.1"/>
    <property type="molecule type" value="Genomic_DNA"/>
</dbReference>
<dbReference type="Gene3D" id="3.40.50.450">
    <property type="match status" value="1"/>
</dbReference>
<comment type="cofactor">
    <cofactor evidence="1">
        <name>Mg(2+)</name>
        <dbReference type="ChEBI" id="CHEBI:18420"/>
    </cofactor>
</comment>
<dbReference type="FunFam" id="3.40.50.450:FF:000039">
    <property type="entry name" value="Pyrophosphate--fructose 6-phosphate 1-phosphotransferase"/>
    <property type="match status" value="1"/>
</dbReference>
<sequence>MSTEAPVLGIIIGGAPAPGLNGVIASATFYARQLGWKVIGFHDGYLHLATGSLEEVKANTLELNEDFVAPHLSTGGSIIRPHRYDPTKSNKEIHNVLRNLKEFHIRYLIIIGGNDKIATTHIITSGLDPAQMQVIAIPKTIDNDISLPYNTDTFGFHSARKFCSELVMNLAVDARSAPRWFIIETMGRRSGHLALSVSEATAAHLCIIPEDFKGRQVTLKEICDVFEGAILKRYLAGKPYGVCIITEGLIHYLPKEEIESLFKDGIVQYTAEGQLNLDEAEISRAIRNEMNNRLSKMGLDVRVNPKKIGYELRCMDPISADMCYTRELGAAAIEGFLNNHSNVMVVWENGNATYVSFRSLMNEEDGQIYPRLVDTKSQNYRISREYGWQVKKCDLDDTEKVEKLAKIAKITPEEFHKKFDPIMDDPAKY</sequence>
<evidence type="ECO:0000256" key="8">
    <source>
        <dbReference type="ARBA" id="ARBA00023152"/>
    </source>
</evidence>
<dbReference type="InterPro" id="IPR011403">
    <property type="entry name" value="PPi-PFK_TM0289"/>
</dbReference>
<organism evidence="11 12">
    <name type="scientific">Trichomonas vaginalis (strain ATCC PRA-98 / G3)</name>
    <dbReference type="NCBI Taxonomy" id="412133"/>
    <lineage>
        <taxon>Eukaryota</taxon>
        <taxon>Metamonada</taxon>
        <taxon>Parabasalia</taxon>
        <taxon>Trichomonadida</taxon>
        <taxon>Trichomonadidae</taxon>
        <taxon>Trichomonas</taxon>
    </lineage>
</organism>
<dbReference type="PIRSF" id="PIRSF036482">
    <property type="entry name" value="PPi_PFK_TM0289"/>
    <property type="match status" value="1"/>
</dbReference>
<evidence type="ECO:0000256" key="5">
    <source>
        <dbReference type="ARBA" id="ARBA00022723"/>
    </source>
</evidence>